<accession>A0ABR8BUM0</accession>
<comment type="caution">
    <text evidence="4">The sequence shown here is derived from an EMBL/GenBank/DDBJ whole genome shotgun (WGS) entry which is preliminary data.</text>
</comment>
<sequence length="566" mass="59914">MTQHHKSAHKNFYYGGTSKRFASRLPAQGICLLSSFSLLSGGFVTAQSDTSSIDNIVPTIENSQPTAVTNPVQKEAGVSEIAKPQPDFSARRVNLKKRLNSKGVAKGEDTQPTASVRISKPKGEDTQPTASVRISKPKGEDTQPTASVRISKPKGEDTQPTASVRISKSKGENTQPTASVSEVDSVIKKLPELPQQANNSQDTAKDTENKSKDYNNAYIDTNEYKNVGESNYAPPSSVVVTERSSGCGATVSTTCAKSTQTPAVAKSQESSPTWLKKSEVAKVVTASRQKQVGWKTITANSNQSENVTEAVASSVSKISQPQNQNNWRISRSNTSSHTKAAYHANNFIPSPREFSTTKVSSTPIAPQVGSLPAPMIEGNVAPRPSMVSYDFSLASVLPAVPYTNTLAYRGAGGGSGIVFPLSVAAPITSLFGWRVHPITGDRRFHAGTDLGAPTGTPILAAAKGQVESANWLGGYGLAVVINHGSAQQSLYGHMSEIFVQPGQWVEPGTVIGRVGSTGNSTGPHLHFEVRHLTQNGWVAVDPGVQLQGGLSQLAEATAGVKTAQAR</sequence>
<organism evidence="4 5">
    <name type="scientific">Aphanizomenon flos-aquae FACHB-1040</name>
    <dbReference type="NCBI Taxonomy" id="2692887"/>
    <lineage>
        <taxon>Bacteria</taxon>
        <taxon>Bacillati</taxon>
        <taxon>Cyanobacteriota</taxon>
        <taxon>Cyanophyceae</taxon>
        <taxon>Nostocales</taxon>
        <taxon>Aphanizomenonaceae</taxon>
        <taxon>Aphanizomenon</taxon>
    </lineage>
</organism>
<evidence type="ECO:0000313" key="5">
    <source>
        <dbReference type="Proteomes" id="UP000606721"/>
    </source>
</evidence>
<dbReference type="EMBL" id="JACJQT010000021">
    <property type="protein sequence ID" value="MBD2278634.1"/>
    <property type="molecule type" value="Genomic_DNA"/>
</dbReference>
<dbReference type="PANTHER" id="PTHR21666">
    <property type="entry name" value="PEPTIDASE-RELATED"/>
    <property type="match status" value="1"/>
</dbReference>
<feature type="compositionally biased region" description="Polar residues" evidence="2">
    <location>
        <begin position="158"/>
        <end position="182"/>
    </location>
</feature>
<dbReference type="Gene3D" id="2.70.70.10">
    <property type="entry name" value="Glucose Permease (Domain IIA)"/>
    <property type="match status" value="1"/>
</dbReference>
<dbReference type="RefSeq" id="WP_190382948.1">
    <property type="nucleotide sequence ID" value="NZ_JACJQT010000021.1"/>
</dbReference>
<evidence type="ECO:0000313" key="4">
    <source>
        <dbReference type="EMBL" id="MBD2278634.1"/>
    </source>
</evidence>
<dbReference type="InterPro" id="IPR016047">
    <property type="entry name" value="M23ase_b-sheet_dom"/>
</dbReference>
<dbReference type="SUPFAM" id="SSF51261">
    <property type="entry name" value="Duplicated hybrid motif"/>
    <property type="match status" value="1"/>
</dbReference>
<protein>
    <submittedName>
        <fullName evidence="4">M23 family metallopeptidase</fullName>
    </submittedName>
</protein>
<gene>
    <name evidence="4" type="ORF">H6F99_10100</name>
</gene>
<keyword evidence="5" id="KW-1185">Reference proteome</keyword>
<dbReference type="Proteomes" id="UP000606721">
    <property type="component" value="Unassembled WGS sequence"/>
</dbReference>
<dbReference type="CDD" id="cd12797">
    <property type="entry name" value="M23_peptidase"/>
    <property type="match status" value="1"/>
</dbReference>
<reference evidence="4 5" key="1">
    <citation type="journal article" date="2020" name="ISME J.">
        <title>Comparative genomics reveals insights into cyanobacterial evolution and habitat adaptation.</title>
        <authorList>
            <person name="Chen M.Y."/>
            <person name="Teng W.K."/>
            <person name="Zhao L."/>
            <person name="Hu C.X."/>
            <person name="Zhou Y.K."/>
            <person name="Han B.P."/>
            <person name="Song L.R."/>
            <person name="Shu W.S."/>
        </authorList>
    </citation>
    <scope>NUCLEOTIDE SEQUENCE [LARGE SCALE GENOMIC DNA]</scope>
    <source>
        <strain evidence="4 5">FACHB-1040</strain>
    </source>
</reference>
<feature type="domain" description="M23ase beta-sheet core" evidence="3">
    <location>
        <begin position="443"/>
        <end position="535"/>
    </location>
</feature>
<feature type="compositionally biased region" description="Basic and acidic residues" evidence="2">
    <location>
        <begin position="203"/>
        <end position="213"/>
    </location>
</feature>
<evidence type="ECO:0000259" key="3">
    <source>
        <dbReference type="Pfam" id="PF01551"/>
    </source>
</evidence>
<name>A0ABR8BUM0_APHFL</name>
<evidence type="ECO:0000256" key="1">
    <source>
        <dbReference type="ARBA" id="ARBA00022729"/>
    </source>
</evidence>
<dbReference type="Pfam" id="PF01551">
    <property type="entry name" value="Peptidase_M23"/>
    <property type="match status" value="1"/>
</dbReference>
<feature type="region of interest" description="Disordered" evidence="2">
    <location>
        <begin position="98"/>
        <end position="213"/>
    </location>
</feature>
<dbReference type="InterPro" id="IPR050570">
    <property type="entry name" value="Cell_wall_metabolism_enzyme"/>
</dbReference>
<keyword evidence="1" id="KW-0732">Signal</keyword>
<evidence type="ECO:0000256" key="2">
    <source>
        <dbReference type="SAM" id="MobiDB-lite"/>
    </source>
</evidence>
<dbReference type="InterPro" id="IPR011055">
    <property type="entry name" value="Dup_hybrid_motif"/>
</dbReference>
<proteinExistence type="predicted"/>
<dbReference type="PANTHER" id="PTHR21666:SF289">
    <property type="entry name" value="L-ALA--D-GLU ENDOPEPTIDASE"/>
    <property type="match status" value="1"/>
</dbReference>